<feature type="transmembrane region" description="Helical" evidence="1">
    <location>
        <begin position="36"/>
        <end position="58"/>
    </location>
</feature>
<dbReference type="Proteomes" id="UP000323594">
    <property type="component" value="Chromosome"/>
</dbReference>
<keyword evidence="1" id="KW-0812">Transmembrane</keyword>
<evidence type="ECO:0000313" key="2">
    <source>
        <dbReference type="EMBL" id="CEM62365.1"/>
    </source>
</evidence>
<dbReference type="EMBL" id="CDNC01000024">
    <property type="protein sequence ID" value="CEM62365.1"/>
    <property type="molecule type" value="Genomic_DNA"/>
</dbReference>
<feature type="transmembrane region" description="Helical" evidence="1">
    <location>
        <begin position="135"/>
        <end position="152"/>
    </location>
</feature>
<feature type="transmembrane region" description="Helical" evidence="1">
    <location>
        <begin position="70"/>
        <end position="92"/>
    </location>
</feature>
<dbReference type="EMBL" id="CP042817">
    <property type="protein sequence ID" value="QEJ99424.1"/>
    <property type="molecule type" value="Genomic_DNA"/>
</dbReference>
<evidence type="ECO:0000313" key="3">
    <source>
        <dbReference type="EMBL" id="QEJ99424.1"/>
    </source>
</evidence>
<feature type="transmembrane region" description="Helical" evidence="1">
    <location>
        <begin position="192"/>
        <end position="215"/>
    </location>
</feature>
<evidence type="ECO:0000313" key="5">
    <source>
        <dbReference type="Proteomes" id="UP000323594"/>
    </source>
</evidence>
<name>A0A0B7GZE9_TREPH</name>
<evidence type="ECO:0000313" key="4">
    <source>
        <dbReference type="Proteomes" id="UP000042527"/>
    </source>
</evidence>
<keyword evidence="1" id="KW-1133">Transmembrane helix</keyword>
<accession>A0A0B7GZE9</accession>
<dbReference type="AlphaFoldDB" id="A0A0B7GZE9"/>
<feature type="transmembrane region" description="Helical" evidence="1">
    <location>
        <begin position="12"/>
        <end position="29"/>
    </location>
</feature>
<organism evidence="2 4">
    <name type="scientific">Treponema phagedenis</name>
    <dbReference type="NCBI Taxonomy" id="162"/>
    <lineage>
        <taxon>Bacteria</taxon>
        <taxon>Pseudomonadati</taxon>
        <taxon>Spirochaetota</taxon>
        <taxon>Spirochaetia</taxon>
        <taxon>Spirochaetales</taxon>
        <taxon>Treponemataceae</taxon>
        <taxon>Treponema</taxon>
    </lineage>
</organism>
<dbReference type="Proteomes" id="UP000042527">
    <property type="component" value="Unassembled WGS sequence"/>
</dbReference>
<reference evidence="4" key="2">
    <citation type="submission" date="2015-01" db="EMBL/GenBank/DDBJ databases">
        <authorList>
            <person name="Manzoor Shahid"/>
            <person name="Zubair Saima"/>
        </authorList>
    </citation>
    <scope>NUCLEOTIDE SEQUENCE [LARGE SCALE GENOMIC DNA]</scope>
    <source>
        <strain evidence="4">V1</strain>
    </source>
</reference>
<keyword evidence="4" id="KW-1185">Reference proteome</keyword>
<dbReference type="GeneID" id="57751785"/>
<dbReference type="OrthoDB" id="3712040at2"/>
<keyword evidence="1" id="KW-0472">Membrane</keyword>
<evidence type="ECO:0000256" key="1">
    <source>
        <dbReference type="SAM" id="Phobius"/>
    </source>
</evidence>
<protein>
    <submittedName>
        <fullName evidence="2">Uncharacterized protein</fullName>
    </submittedName>
</protein>
<proteinExistence type="predicted"/>
<feature type="transmembrane region" description="Helical" evidence="1">
    <location>
        <begin position="104"/>
        <end position="123"/>
    </location>
</feature>
<gene>
    <name evidence="3" type="ORF">FUT82_16470</name>
    <name evidence="2" type="ORF">TPHV1_300016</name>
</gene>
<sequence>MNIVPNRSLSSLHILLDCIFLVILALYLIRTKRYAAFWAGVLGGLLYFVVDYGGFYLLLGTRKVVGASPFLFLLWLSLSYGFTNMAWVWLWFDEKENRREWSYLIIIAWFTIAIISQRAGASWNHISIQRGTGGYHWIMAVFLIVGYSYLIFKNLSAKTEAEKVDIKSILFIGILVQLGWEAVLFLTGIRQAGIMTLIIDSLLETNMGAPYLYLIHQAVSAKLKKES</sequence>
<reference evidence="2" key="1">
    <citation type="submission" date="2015-01" db="EMBL/GenBank/DDBJ databases">
        <authorList>
            <person name="Xiang T."/>
            <person name="Song Y."/>
            <person name="Huang L."/>
            <person name="Wang B."/>
            <person name="Wu P."/>
        </authorList>
    </citation>
    <scope>NUCLEOTIDE SEQUENCE [LARGE SCALE GENOMIC DNA]</scope>
    <source>
        <strain evidence="2">V1</strain>
    </source>
</reference>
<dbReference type="RefSeq" id="WP_002700584.1">
    <property type="nucleotide sequence ID" value="NZ_CDNC01000024.1"/>
</dbReference>
<feature type="transmembrane region" description="Helical" evidence="1">
    <location>
        <begin position="164"/>
        <end position="186"/>
    </location>
</feature>
<reference evidence="3 5" key="3">
    <citation type="submission" date="2019-08" db="EMBL/GenBank/DDBJ databases">
        <authorList>
            <person name="Kuhnert P."/>
        </authorList>
    </citation>
    <scope>NUCLEOTIDE SEQUENCE [LARGE SCALE GENOMIC DNA]</scope>
    <source>
        <strain evidence="3 5">B36.5</strain>
    </source>
</reference>